<feature type="region of interest" description="Disordered" evidence="1">
    <location>
        <begin position="1"/>
        <end position="43"/>
    </location>
</feature>
<dbReference type="EMBL" id="CP119904">
    <property type="protein sequence ID" value="WFD23992.1"/>
    <property type="molecule type" value="Genomic_DNA"/>
</dbReference>
<keyword evidence="2" id="KW-0812">Transmembrane</keyword>
<feature type="region of interest" description="Disordered" evidence="1">
    <location>
        <begin position="69"/>
        <end position="89"/>
    </location>
</feature>
<evidence type="ECO:0000313" key="3">
    <source>
        <dbReference type="EMBL" id="WFD23992.1"/>
    </source>
</evidence>
<proteinExistence type="predicted"/>
<reference evidence="3" key="1">
    <citation type="submission" date="2023-03" db="EMBL/GenBank/DDBJ databases">
        <title>Mating type loci evolution in Malassezia.</title>
        <authorList>
            <person name="Coelho M.A."/>
        </authorList>
    </citation>
    <scope>NUCLEOTIDE SEQUENCE</scope>
    <source>
        <strain evidence="3">CBS 12830</strain>
    </source>
</reference>
<dbReference type="Proteomes" id="UP001214415">
    <property type="component" value="Chromosome 5"/>
</dbReference>
<keyword evidence="2" id="KW-0472">Membrane</keyword>
<sequence length="140" mass="14170">MASRPVCSTVDGTRTLIDRSTKGSNTAKTETYGSVITPPSSRSVATLNNGRASSSYISSVAAAGASQAYAQGSDPASSTPVPPPTSVQFDTKTYSSNSVVVTSTVMADNAAMRHINVGAPTLLCVVVATVLLLASGAIML</sequence>
<keyword evidence="4" id="KW-1185">Reference proteome</keyword>
<name>A0AAF0IZV7_9BASI</name>
<feature type="compositionally biased region" description="Polar residues" evidence="1">
    <location>
        <begin position="22"/>
        <end position="43"/>
    </location>
</feature>
<protein>
    <submittedName>
        <fullName evidence="3">Uncharacterized protein</fullName>
    </submittedName>
</protein>
<evidence type="ECO:0000256" key="1">
    <source>
        <dbReference type="SAM" id="MobiDB-lite"/>
    </source>
</evidence>
<feature type="compositionally biased region" description="Low complexity" evidence="1">
    <location>
        <begin position="69"/>
        <end position="79"/>
    </location>
</feature>
<evidence type="ECO:0000313" key="4">
    <source>
        <dbReference type="Proteomes" id="UP001214415"/>
    </source>
</evidence>
<feature type="transmembrane region" description="Helical" evidence="2">
    <location>
        <begin position="117"/>
        <end position="139"/>
    </location>
</feature>
<evidence type="ECO:0000256" key="2">
    <source>
        <dbReference type="SAM" id="Phobius"/>
    </source>
</evidence>
<gene>
    <name evidence="3" type="ORF">MEQU1_002689</name>
</gene>
<accession>A0AAF0IZV7</accession>
<dbReference type="AlphaFoldDB" id="A0AAF0IZV7"/>
<organism evidence="3 4">
    <name type="scientific">Malassezia equina</name>
    <dbReference type="NCBI Taxonomy" id="1381935"/>
    <lineage>
        <taxon>Eukaryota</taxon>
        <taxon>Fungi</taxon>
        <taxon>Dikarya</taxon>
        <taxon>Basidiomycota</taxon>
        <taxon>Ustilaginomycotina</taxon>
        <taxon>Malasseziomycetes</taxon>
        <taxon>Malasseziales</taxon>
        <taxon>Malasseziaceae</taxon>
        <taxon>Malassezia</taxon>
    </lineage>
</organism>
<keyword evidence="2" id="KW-1133">Transmembrane helix</keyword>